<evidence type="ECO:0000256" key="1">
    <source>
        <dbReference type="SAM" id="MobiDB-lite"/>
    </source>
</evidence>
<proteinExistence type="predicted"/>
<organism evidence="2 3">
    <name type="scientific">Benzoatithermus flavus</name>
    <dbReference type="NCBI Taxonomy" id="3108223"/>
    <lineage>
        <taxon>Bacteria</taxon>
        <taxon>Pseudomonadati</taxon>
        <taxon>Pseudomonadota</taxon>
        <taxon>Alphaproteobacteria</taxon>
        <taxon>Geminicoccales</taxon>
        <taxon>Geminicoccaceae</taxon>
        <taxon>Benzoatithermus</taxon>
    </lineage>
</organism>
<name>A0ABU8XQL0_9PROT</name>
<reference evidence="2 3" key="1">
    <citation type="submission" date="2024-01" db="EMBL/GenBank/DDBJ databases">
        <title>Multi-omics insights into the function and evolution of sodium benzoate biodegradation pathways in Benzoatithermus flavus gen. nov., sp. nov. from hot spring.</title>
        <authorList>
            <person name="Hu C.-J."/>
            <person name="Li W.-J."/>
        </authorList>
    </citation>
    <scope>NUCLEOTIDE SEQUENCE [LARGE SCALE GENOMIC DNA]</scope>
    <source>
        <strain evidence="2 3">SYSU G07066</strain>
    </source>
</reference>
<dbReference type="EMBL" id="JBBLZC010000008">
    <property type="protein sequence ID" value="MEK0083498.1"/>
    <property type="molecule type" value="Genomic_DNA"/>
</dbReference>
<feature type="compositionally biased region" description="Polar residues" evidence="1">
    <location>
        <begin position="86"/>
        <end position="98"/>
    </location>
</feature>
<dbReference type="InterPro" id="IPR007332">
    <property type="entry name" value="DUF411"/>
</dbReference>
<evidence type="ECO:0000313" key="3">
    <source>
        <dbReference type="Proteomes" id="UP001375743"/>
    </source>
</evidence>
<gene>
    <name evidence="2" type="ORF">U1T56_10070</name>
</gene>
<protein>
    <submittedName>
        <fullName evidence="2">DUF411 domain-containing protein</fullName>
    </submittedName>
</protein>
<sequence length="109" mass="11129">MVEGHAPVAAVQRLLAERPAALGLAVPGMPPGTPGVEAEGQPARWFDVNAIAFAADGSRAVFMAVRPWPATVRDGNSGLEIGILRSTASGAPAQSRSLQPEAAEASSRS</sequence>
<dbReference type="RefSeq" id="WP_418159346.1">
    <property type="nucleotide sequence ID" value="NZ_JBBLZC010000008.1"/>
</dbReference>
<feature type="region of interest" description="Disordered" evidence="1">
    <location>
        <begin position="86"/>
        <end position="109"/>
    </location>
</feature>
<dbReference type="Proteomes" id="UP001375743">
    <property type="component" value="Unassembled WGS sequence"/>
</dbReference>
<evidence type="ECO:0000313" key="2">
    <source>
        <dbReference type="EMBL" id="MEK0083498.1"/>
    </source>
</evidence>
<dbReference type="Pfam" id="PF04214">
    <property type="entry name" value="DUF411"/>
    <property type="match status" value="1"/>
</dbReference>
<comment type="caution">
    <text evidence="2">The sequence shown here is derived from an EMBL/GenBank/DDBJ whole genome shotgun (WGS) entry which is preliminary data.</text>
</comment>
<accession>A0ABU8XQL0</accession>
<keyword evidence="3" id="KW-1185">Reference proteome</keyword>